<evidence type="ECO:0008006" key="2">
    <source>
        <dbReference type="Google" id="ProtNLM"/>
    </source>
</evidence>
<sequence>MKESVNSEGLAEVAYTADELSEKRKMNIRCRVHPTNARFVKSVSAFFILYTPLSNASLARSLLVGCQGEMLWTDLYRIRMFPQFENLLKEKDASCTVGHADDCLPHETERVDSWWGVIKKSGQYSALSKVAIAACAIFHGPIVESSFNTMGDIMDPKSSNMAV</sequence>
<protein>
    <recommendedName>
        <fullName evidence="2">HAT C-terminal dimerisation domain-containing protein</fullName>
    </recommendedName>
</protein>
<accession>K1Q395</accession>
<dbReference type="EMBL" id="JH816630">
    <property type="protein sequence ID" value="EKC23345.1"/>
    <property type="molecule type" value="Genomic_DNA"/>
</dbReference>
<gene>
    <name evidence="1" type="ORF">CGI_10011314</name>
</gene>
<name>K1Q395_MAGGI</name>
<proteinExistence type="predicted"/>
<dbReference type="HOGENOM" id="CLU_1628642_0_0_1"/>
<organism evidence="1">
    <name type="scientific">Magallana gigas</name>
    <name type="common">Pacific oyster</name>
    <name type="synonym">Crassostrea gigas</name>
    <dbReference type="NCBI Taxonomy" id="29159"/>
    <lineage>
        <taxon>Eukaryota</taxon>
        <taxon>Metazoa</taxon>
        <taxon>Spiralia</taxon>
        <taxon>Lophotrochozoa</taxon>
        <taxon>Mollusca</taxon>
        <taxon>Bivalvia</taxon>
        <taxon>Autobranchia</taxon>
        <taxon>Pteriomorphia</taxon>
        <taxon>Ostreida</taxon>
        <taxon>Ostreoidea</taxon>
        <taxon>Ostreidae</taxon>
        <taxon>Magallana</taxon>
    </lineage>
</organism>
<reference evidence="1" key="1">
    <citation type="journal article" date="2012" name="Nature">
        <title>The oyster genome reveals stress adaptation and complexity of shell formation.</title>
        <authorList>
            <person name="Zhang G."/>
            <person name="Fang X."/>
            <person name="Guo X."/>
            <person name="Li L."/>
            <person name="Luo R."/>
            <person name="Xu F."/>
            <person name="Yang P."/>
            <person name="Zhang L."/>
            <person name="Wang X."/>
            <person name="Qi H."/>
            <person name="Xiong Z."/>
            <person name="Que H."/>
            <person name="Xie Y."/>
            <person name="Holland P.W."/>
            <person name="Paps J."/>
            <person name="Zhu Y."/>
            <person name="Wu F."/>
            <person name="Chen Y."/>
            <person name="Wang J."/>
            <person name="Peng C."/>
            <person name="Meng J."/>
            <person name="Yang L."/>
            <person name="Liu J."/>
            <person name="Wen B."/>
            <person name="Zhang N."/>
            <person name="Huang Z."/>
            <person name="Zhu Q."/>
            <person name="Feng Y."/>
            <person name="Mount A."/>
            <person name="Hedgecock D."/>
            <person name="Xu Z."/>
            <person name="Liu Y."/>
            <person name="Domazet-Loso T."/>
            <person name="Du Y."/>
            <person name="Sun X."/>
            <person name="Zhang S."/>
            <person name="Liu B."/>
            <person name="Cheng P."/>
            <person name="Jiang X."/>
            <person name="Li J."/>
            <person name="Fan D."/>
            <person name="Wang W."/>
            <person name="Fu W."/>
            <person name="Wang T."/>
            <person name="Wang B."/>
            <person name="Zhang J."/>
            <person name="Peng Z."/>
            <person name="Li Y."/>
            <person name="Li N."/>
            <person name="Wang J."/>
            <person name="Chen M."/>
            <person name="He Y."/>
            <person name="Tan F."/>
            <person name="Song X."/>
            <person name="Zheng Q."/>
            <person name="Huang R."/>
            <person name="Yang H."/>
            <person name="Du X."/>
            <person name="Chen L."/>
            <person name="Yang M."/>
            <person name="Gaffney P.M."/>
            <person name="Wang S."/>
            <person name="Luo L."/>
            <person name="She Z."/>
            <person name="Ming Y."/>
            <person name="Huang W."/>
            <person name="Zhang S."/>
            <person name="Huang B."/>
            <person name="Zhang Y."/>
            <person name="Qu T."/>
            <person name="Ni P."/>
            <person name="Miao G."/>
            <person name="Wang J."/>
            <person name="Wang Q."/>
            <person name="Steinberg C.E."/>
            <person name="Wang H."/>
            <person name="Li N."/>
            <person name="Qian L."/>
            <person name="Zhang G."/>
            <person name="Li Y."/>
            <person name="Yang H."/>
            <person name="Liu X."/>
            <person name="Wang J."/>
            <person name="Yin Y."/>
            <person name="Wang J."/>
        </authorList>
    </citation>
    <scope>NUCLEOTIDE SEQUENCE [LARGE SCALE GENOMIC DNA]</scope>
    <source>
        <strain evidence="1">05x7-T-G4-1.051#20</strain>
    </source>
</reference>
<dbReference type="AlphaFoldDB" id="K1Q395"/>
<evidence type="ECO:0000313" key="1">
    <source>
        <dbReference type="EMBL" id="EKC23345.1"/>
    </source>
</evidence>
<dbReference type="InParanoid" id="K1Q395"/>